<gene>
    <name evidence="1" type="ORF">Patl1_01577</name>
</gene>
<organism evidence="1 2">
    <name type="scientific">Pistacia atlantica</name>
    <dbReference type="NCBI Taxonomy" id="434234"/>
    <lineage>
        <taxon>Eukaryota</taxon>
        <taxon>Viridiplantae</taxon>
        <taxon>Streptophyta</taxon>
        <taxon>Embryophyta</taxon>
        <taxon>Tracheophyta</taxon>
        <taxon>Spermatophyta</taxon>
        <taxon>Magnoliopsida</taxon>
        <taxon>eudicotyledons</taxon>
        <taxon>Gunneridae</taxon>
        <taxon>Pentapetalae</taxon>
        <taxon>rosids</taxon>
        <taxon>malvids</taxon>
        <taxon>Sapindales</taxon>
        <taxon>Anacardiaceae</taxon>
        <taxon>Pistacia</taxon>
    </lineage>
</organism>
<accession>A0ACC1C5G0</accession>
<keyword evidence="2" id="KW-1185">Reference proteome</keyword>
<comment type="caution">
    <text evidence="1">The sequence shown here is derived from an EMBL/GenBank/DDBJ whole genome shotgun (WGS) entry which is preliminary data.</text>
</comment>
<protein>
    <submittedName>
        <fullName evidence="1">Uncharacterized protein</fullName>
    </submittedName>
</protein>
<sequence>MSKPRTVKLFSPSLSKLVQLVAWDEQRLDVGSIARAFGLDPSTVKLNGHFISRGVDLVSSSVTWRSLLKFFSAKGLSTGKDDQDALIVDGKLCKLGSKRSHDSQDAVDKEISSSHKPPSEEINSLKNKKLRDGSSGCEFVILGGDQNHNASIPISNGIGIKRKQLLEDVGLLKKLKINESSSDFPGKGANCSSTISSTQLKCSYLSENVKRPREHEVIVATPCKRIR</sequence>
<dbReference type="Proteomes" id="UP001164250">
    <property type="component" value="Chromosome 1"/>
</dbReference>
<proteinExistence type="predicted"/>
<name>A0ACC1C5G0_9ROSI</name>
<dbReference type="EMBL" id="CM047897">
    <property type="protein sequence ID" value="KAJ0110949.1"/>
    <property type="molecule type" value="Genomic_DNA"/>
</dbReference>
<evidence type="ECO:0000313" key="1">
    <source>
        <dbReference type="EMBL" id="KAJ0110949.1"/>
    </source>
</evidence>
<evidence type="ECO:0000313" key="2">
    <source>
        <dbReference type="Proteomes" id="UP001164250"/>
    </source>
</evidence>
<reference evidence="2" key="1">
    <citation type="journal article" date="2023" name="G3 (Bethesda)">
        <title>Genome assembly and association tests identify interacting loci associated with vigor, precocity, and sex in interspecific pistachio rootstocks.</title>
        <authorList>
            <person name="Palmer W."/>
            <person name="Jacygrad E."/>
            <person name="Sagayaradj S."/>
            <person name="Cavanaugh K."/>
            <person name="Han R."/>
            <person name="Bertier L."/>
            <person name="Beede B."/>
            <person name="Kafkas S."/>
            <person name="Golino D."/>
            <person name="Preece J."/>
            <person name="Michelmore R."/>
        </authorList>
    </citation>
    <scope>NUCLEOTIDE SEQUENCE [LARGE SCALE GENOMIC DNA]</scope>
</reference>